<dbReference type="Proteomes" id="UP000526501">
    <property type="component" value="Unassembled WGS sequence"/>
</dbReference>
<dbReference type="AlphaFoldDB" id="A0A7X1BA96"/>
<dbReference type="GO" id="GO:0015891">
    <property type="term" value="P:siderophore transport"/>
    <property type="evidence" value="ECO:0007669"/>
    <property type="project" value="InterPro"/>
</dbReference>
<keyword evidence="3" id="KW-0813">Transport</keyword>
<dbReference type="NCBIfam" id="TIGR01352">
    <property type="entry name" value="tonB_Cterm"/>
    <property type="match status" value="1"/>
</dbReference>
<dbReference type="GO" id="GO:0030288">
    <property type="term" value="C:outer membrane-bounded periplasmic space"/>
    <property type="evidence" value="ECO:0007669"/>
    <property type="project" value="InterPro"/>
</dbReference>
<keyword evidence="6 11" id="KW-0812">Transmembrane</keyword>
<evidence type="ECO:0000256" key="11">
    <source>
        <dbReference type="SAM" id="Phobius"/>
    </source>
</evidence>
<dbReference type="InterPro" id="IPR003538">
    <property type="entry name" value="TonB"/>
</dbReference>
<protein>
    <submittedName>
        <fullName evidence="13">Energy transducer TonB</fullName>
    </submittedName>
</protein>
<keyword evidence="4" id="KW-1003">Cell membrane</keyword>
<feature type="transmembrane region" description="Helical" evidence="11">
    <location>
        <begin position="14"/>
        <end position="34"/>
    </location>
</feature>
<evidence type="ECO:0000313" key="14">
    <source>
        <dbReference type="Proteomes" id="UP000526501"/>
    </source>
</evidence>
<dbReference type="PROSITE" id="PS52015">
    <property type="entry name" value="TONB_CTD"/>
    <property type="match status" value="1"/>
</dbReference>
<keyword evidence="8 11" id="KW-1133">Transmembrane helix</keyword>
<evidence type="ECO:0000256" key="2">
    <source>
        <dbReference type="ARBA" id="ARBA00006555"/>
    </source>
</evidence>
<comment type="similarity">
    <text evidence="2">Belongs to the TonB family.</text>
</comment>
<comment type="caution">
    <text evidence="13">The sequence shown here is derived from an EMBL/GenBank/DDBJ whole genome shotgun (WGS) entry which is preliminary data.</text>
</comment>
<accession>A0A7X1BA96</accession>
<evidence type="ECO:0000256" key="9">
    <source>
        <dbReference type="ARBA" id="ARBA00023136"/>
    </source>
</evidence>
<feature type="region of interest" description="Disordered" evidence="10">
    <location>
        <begin position="51"/>
        <end position="86"/>
    </location>
</feature>
<sequence>MSSNYTPSNQQGNFFANGMLAVLFTVGVFAILPFMQYLGKFANPGIQVATEDASVQPPPPPPEDQPPPPEEQQELDEPEIEEPPPPMTLAQLEMALNPGSGDAVGDFGFGDFNDKIDALEGMQIFSLADVDKKPSALVMSTPLYPYSMQQSKTRGSVTVEFVLDPDGKVHRARAIKSTHREFEEPAIQCVQRSTWNPASKDGKPVACKIRIPIQFSP</sequence>
<reference evidence="13 14" key="1">
    <citation type="submission" date="2020-07" db="EMBL/GenBank/DDBJ databases">
        <authorList>
            <person name="Feng X."/>
        </authorList>
    </citation>
    <scope>NUCLEOTIDE SEQUENCE [LARGE SCALE GENOMIC DNA]</scope>
    <source>
        <strain evidence="13 14">JCM23202</strain>
    </source>
</reference>
<keyword evidence="9 11" id="KW-0472">Membrane</keyword>
<dbReference type="PRINTS" id="PR01374">
    <property type="entry name" value="TONBPROTEIN"/>
</dbReference>
<evidence type="ECO:0000256" key="4">
    <source>
        <dbReference type="ARBA" id="ARBA00022475"/>
    </source>
</evidence>
<dbReference type="GO" id="GO:0005886">
    <property type="term" value="C:plasma membrane"/>
    <property type="evidence" value="ECO:0007669"/>
    <property type="project" value="UniProtKB-SubCell"/>
</dbReference>
<dbReference type="SUPFAM" id="SSF74653">
    <property type="entry name" value="TolA/TonB C-terminal domain"/>
    <property type="match status" value="1"/>
</dbReference>
<organism evidence="13 14">
    <name type="scientific">Pelagicoccus albus</name>
    <dbReference type="NCBI Taxonomy" id="415222"/>
    <lineage>
        <taxon>Bacteria</taxon>
        <taxon>Pseudomonadati</taxon>
        <taxon>Verrucomicrobiota</taxon>
        <taxon>Opitutia</taxon>
        <taxon>Puniceicoccales</taxon>
        <taxon>Pelagicoccaceae</taxon>
        <taxon>Pelagicoccus</taxon>
    </lineage>
</organism>
<feature type="compositionally biased region" description="Acidic residues" evidence="10">
    <location>
        <begin position="71"/>
        <end position="82"/>
    </location>
</feature>
<name>A0A7X1BA96_9BACT</name>
<dbReference type="GO" id="GO:0015031">
    <property type="term" value="P:protein transport"/>
    <property type="evidence" value="ECO:0007669"/>
    <property type="project" value="UniProtKB-KW"/>
</dbReference>
<evidence type="ECO:0000256" key="7">
    <source>
        <dbReference type="ARBA" id="ARBA00022927"/>
    </source>
</evidence>
<dbReference type="GO" id="GO:0031992">
    <property type="term" value="F:energy transducer activity"/>
    <property type="evidence" value="ECO:0007669"/>
    <property type="project" value="InterPro"/>
</dbReference>
<gene>
    <name evidence="13" type="ORF">H5P27_19390</name>
</gene>
<evidence type="ECO:0000256" key="1">
    <source>
        <dbReference type="ARBA" id="ARBA00004383"/>
    </source>
</evidence>
<evidence type="ECO:0000256" key="3">
    <source>
        <dbReference type="ARBA" id="ARBA00022448"/>
    </source>
</evidence>
<feature type="domain" description="TonB C-terminal" evidence="12">
    <location>
        <begin position="129"/>
        <end position="217"/>
    </location>
</feature>
<comment type="subcellular location">
    <subcellularLocation>
        <location evidence="1">Cell inner membrane</location>
        <topology evidence="1">Single-pass membrane protein</topology>
        <orientation evidence="1">Periplasmic side</orientation>
    </subcellularLocation>
</comment>
<keyword evidence="5" id="KW-0997">Cell inner membrane</keyword>
<dbReference type="InterPro" id="IPR037682">
    <property type="entry name" value="TonB_C"/>
</dbReference>
<evidence type="ECO:0000313" key="13">
    <source>
        <dbReference type="EMBL" id="MBC2608229.1"/>
    </source>
</evidence>
<feature type="compositionally biased region" description="Pro residues" evidence="10">
    <location>
        <begin position="56"/>
        <end position="70"/>
    </location>
</feature>
<dbReference type="RefSeq" id="WP_185662079.1">
    <property type="nucleotide sequence ID" value="NZ_CAWPOO010000013.1"/>
</dbReference>
<evidence type="ECO:0000256" key="8">
    <source>
        <dbReference type="ARBA" id="ARBA00022989"/>
    </source>
</evidence>
<dbReference type="InterPro" id="IPR051045">
    <property type="entry name" value="TonB-dependent_transducer"/>
</dbReference>
<dbReference type="PANTHER" id="PTHR33446">
    <property type="entry name" value="PROTEIN TONB-RELATED"/>
    <property type="match status" value="1"/>
</dbReference>
<proteinExistence type="inferred from homology"/>
<dbReference type="Gene3D" id="3.30.1150.10">
    <property type="match status" value="1"/>
</dbReference>
<keyword evidence="14" id="KW-1185">Reference proteome</keyword>
<evidence type="ECO:0000259" key="12">
    <source>
        <dbReference type="PROSITE" id="PS52015"/>
    </source>
</evidence>
<dbReference type="GO" id="GO:0055085">
    <property type="term" value="P:transmembrane transport"/>
    <property type="evidence" value="ECO:0007669"/>
    <property type="project" value="InterPro"/>
</dbReference>
<keyword evidence="7" id="KW-0653">Protein transport</keyword>
<dbReference type="EMBL" id="JACHVC010000013">
    <property type="protein sequence ID" value="MBC2608229.1"/>
    <property type="molecule type" value="Genomic_DNA"/>
</dbReference>
<evidence type="ECO:0000256" key="10">
    <source>
        <dbReference type="SAM" id="MobiDB-lite"/>
    </source>
</evidence>
<dbReference type="InterPro" id="IPR006260">
    <property type="entry name" value="TonB/TolA_C"/>
</dbReference>
<dbReference type="Pfam" id="PF03544">
    <property type="entry name" value="TonB_C"/>
    <property type="match status" value="1"/>
</dbReference>
<evidence type="ECO:0000256" key="5">
    <source>
        <dbReference type="ARBA" id="ARBA00022519"/>
    </source>
</evidence>
<evidence type="ECO:0000256" key="6">
    <source>
        <dbReference type="ARBA" id="ARBA00022692"/>
    </source>
</evidence>